<evidence type="ECO:0000313" key="2">
    <source>
        <dbReference type="EMBL" id="KAF5190099.1"/>
    </source>
</evidence>
<gene>
    <name evidence="2" type="ORF">FRX31_020315</name>
</gene>
<feature type="region of interest" description="Disordered" evidence="1">
    <location>
        <begin position="162"/>
        <end position="333"/>
    </location>
</feature>
<dbReference type="PANTHER" id="PTHR31286">
    <property type="entry name" value="GLYCINE-RICH CELL WALL STRUCTURAL PROTEIN 1.8-LIKE"/>
    <property type="match status" value="1"/>
</dbReference>
<feature type="compositionally biased region" description="Polar residues" evidence="1">
    <location>
        <begin position="183"/>
        <end position="195"/>
    </location>
</feature>
<feature type="compositionally biased region" description="Basic residues" evidence="1">
    <location>
        <begin position="321"/>
        <end position="333"/>
    </location>
</feature>
<feature type="compositionally biased region" description="Basic and acidic residues" evidence="1">
    <location>
        <begin position="250"/>
        <end position="276"/>
    </location>
</feature>
<name>A0A7J6VY98_THATH</name>
<dbReference type="Proteomes" id="UP000554482">
    <property type="component" value="Unassembled WGS sequence"/>
</dbReference>
<comment type="caution">
    <text evidence="2">The sequence shown here is derived from an EMBL/GenBank/DDBJ whole genome shotgun (WGS) entry which is preliminary data.</text>
</comment>
<accession>A0A7J6VY98</accession>
<feature type="compositionally biased region" description="Polar residues" evidence="1">
    <location>
        <begin position="234"/>
        <end position="246"/>
    </location>
</feature>
<reference evidence="2 3" key="1">
    <citation type="submission" date="2020-06" db="EMBL/GenBank/DDBJ databases">
        <title>Transcriptomic and genomic resources for Thalictrum thalictroides and T. hernandezii: Facilitating candidate gene discovery in an emerging model plant lineage.</title>
        <authorList>
            <person name="Arias T."/>
            <person name="Riano-Pachon D.M."/>
            <person name="Di Stilio V.S."/>
        </authorList>
    </citation>
    <scope>NUCLEOTIDE SEQUENCE [LARGE SCALE GENOMIC DNA]</scope>
    <source>
        <strain evidence="3">cv. WT478/WT964</strain>
        <tissue evidence="2">Leaves</tissue>
    </source>
</reference>
<dbReference type="InterPro" id="IPR040256">
    <property type="entry name" value="At4g02000-like"/>
</dbReference>
<dbReference type="EMBL" id="JABWDY010024604">
    <property type="protein sequence ID" value="KAF5190099.1"/>
    <property type="molecule type" value="Genomic_DNA"/>
</dbReference>
<keyword evidence="3" id="KW-1185">Reference proteome</keyword>
<dbReference type="AlphaFoldDB" id="A0A7J6VY98"/>
<evidence type="ECO:0000256" key="1">
    <source>
        <dbReference type="SAM" id="MobiDB-lite"/>
    </source>
</evidence>
<protein>
    <submittedName>
        <fullName evidence="2">Uncharacterized protein</fullName>
    </submittedName>
</protein>
<sequence>MVLTKWQPKGTIEVALDGDMFYDFSSEEDKVAAIDEGPFYIAGKLFIVRPWTREIEENRGAILCVKVYNVPKHMWSKEGFNLLASTIGKPVYMDKTTEKKQMLTFARICIEVPAEKELPDNITIKTKGGKELTITLEYPWRPLRCLKCHVFGHNLEGCDKGKPGSVKKGGYNPQQSEFEKGTTSHSNQRPSSTIKVTKILKSPTNRFKPLGDQNDTGDTIPEDMTGKDEDDTQELNNAQVDTMSCWDSSEQEKTKDESSESSDSSDKEGLEEGTKHEMKKKIAPNNTTPGTMKTPAPNGKKPTDIMLHTRLSKQHYEAKSKGKRKVAKARGRD</sequence>
<evidence type="ECO:0000313" key="3">
    <source>
        <dbReference type="Proteomes" id="UP000554482"/>
    </source>
</evidence>
<proteinExistence type="predicted"/>
<organism evidence="2 3">
    <name type="scientific">Thalictrum thalictroides</name>
    <name type="common">Rue-anemone</name>
    <name type="synonym">Anemone thalictroides</name>
    <dbReference type="NCBI Taxonomy" id="46969"/>
    <lineage>
        <taxon>Eukaryota</taxon>
        <taxon>Viridiplantae</taxon>
        <taxon>Streptophyta</taxon>
        <taxon>Embryophyta</taxon>
        <taxon>Tracheophyta</taxon>
        <taxon>Spermatophyta</taxon>
        <taxon>Magnoliopsida</taxon>
        <taxon>Ranunculales</taxon>
        <taxon>Ranunculaceae</taxon>
        <taxon>Thalictroideae</taxon>
        <taxon>Thalictrum</taxon>
    </lineage>
</organism>
<dbReference type="OrthoDB" id="1939300at2759"/>
<dbReference type="PANTHER" id="PTHR31286:SF165">
    <property type="entry name" value="DUF4283 DOMAIN-CONTAINING PROTEIN"/>
    <property type="match status" value="1"/>
</dbReference>